<evidence type="ECO:0000313" key="5">
    <source>
        <dbReference type="Proteomes" id="UP000036987"/>
    </source>
</evidence>
<dbReference type="FunFam" id="1.10.8.270:FF:000018">
    <property type="entry name" value="Ypt/Rab-GAP domain of gyp1p superfamily protein"/>
    <property type="match status" value="1"/>
</dbReference>
<dbReference type="STRING" id="29655.A0A0K9NJC2"/>
<feature type="compositionally biased region" description="Basic and acidic residues" evidence="2">
    <location>
        <begin position="91"/>
        <end position="103"/>
    </location>
</feature>
<dbReference type="Pfam" id="PF00566">
    <property type="entry name" value="RabGAP-TBC"/>
    <property type="match status" value="1"/>
</dbReference>
<evidence type="ECO:0000313" key="4">
    <source>
        <dbReference type="EMBL" id="KMZ56871.1"/>
    </source>
</evidence>
<dbReference type="SMART" id="SM00164">
    <property type="entry name" value="TBC"/>
    <property type="match status" value="1"/>
</dbReference>
<feature type="region of interest" description="Disordered" evidence="2">
    <location>
        <begin position="275"/>
        <end position="307"/>
    </location>
</feature>
<feature type="compositionally biased region" description="Basic and acidic residues" evidence="2">
    <location>
        <begin position="112"/>
        <end position="122"/>
    </location>
</feature>
<dbReference type="Proteomes" id="UP000036987">
    <property type="component" value="Unassembled WGS sequence"/>
</dbReference>
<evidence type="ECO:0000256" key="1">
    <source>
        <dbReference type="SAM" id="Coils"/>
    </source>
</evidence>
<keyword evidence="5" id="KW-1185">Reference proteome</keyword>
<evidence type="ECO:0000259" key="3">
    <source>
        <dbReference type="PROSITE" id="PS50086"/>
    </source>
</evidence>
<protein>
    <submittedName>
        <fullName evidence="4">TBC1 domain family member 8B</fullName>
    </submittedName>
</protein>
<accession>A0A0K9NJC2</accession>
<dbReference type="Gene3D" id="1.10.8.270">
    <property type="entry name" value="putative rabgap domain of human tbc1 domain family member 14 like domains"/>
    <property type="match status" value="1"/>
</dbReference>
<sequence length="824" mass="93444">MKAMGLPVVTFEHKRDAYGFSVRPQHLNRYKEYAVIYKEEEVERTDRWSDFLDRQVNSITTPSDGLSTAEDEVSIKEPKISFEDEILIKEPKSSFEDDRNDGDKQDEDCSEEANKSSKVETEAKPIKIDINPIWSPLRPSLHGIEEMMSSRLKGNIHLVGNKKDSESSHSHLPLIEEGSYTKMETEDDSEEEFYDVEKSDPSLEATSTEGVNMNNEANMNSHAVSSSLHFSSGEELESLVRGGLPMVLRGELWQAFVGVKARRVEGYYQELLSNETSNSDNKKTSDISLESDANEEATQNFNSPEKWKGQIEKDLPRTFPGHPSLDEDGRNALRRLLTAYARHNPSVGYCQAMNFFAGLLLLLMPEENAFWTLLGILDDYFDGYYSEDMIESQVDQLVFEELVREKFPKLVNHLDHLGVQVAWVSGPWFLSIFVNMLPWETVHRVWDVLLFDGNCLMLFRTALAVMELYGPALVTTKDAGDAVTLLQTLTGSTFDSSQLVLTACMGYQDVNERRLQVLREKHRPAILEAVEERSKGLCIWKDSKGLDSKLYSFKKSPESLLMETASKNSLREVHSNGDVNLLENNIDGYTSDLPGVADDDSIPDLKKQVVWLKVELCKLLEEKRSAILRAEELETALMEMVKLDNRRLLSAKVEQLELEVTELQQTLADKQEQEHAMLQVLMRVEQEQKVTEDARLFAEQDASAQRYAAQMLQDKYTEGMLLLSEMEKRAVMAETMLEATLQYQSSKVKGQQAQTPSPRAVKSTEESTLEIPPRKVGILSIPFGWRDRNKGKPSTPKNSDVTNILPKDTEQSLNGISQDTNFNQ</sequence>
<proteinExistence type="predicted"/>
<name>A0A0K9NJC2_ZOSMR</name>
<feature type="compositionally biased region" description="Polar residues" evidence="2">
    <location>
        <begin position="745"/>
        <end position="757"/>
    </location>
</feature>
<organism evidence="4 5">
    <name type="scientific">Zostera marina</name>
    <name type="common">Eelgrass</name>
    <dbReference type="NCBI Taxonomy" id="29655"/>
    <lineage>
        <taxon>Eukaryota</taxon>
        <taxon>Viridiplantae</taxon>
        <taxon>Streptophyta</taxon>
        <taxon>Embryophyta</taxon>
        <taxon>Tracheophyta</taxon>
        <taxon>Spermatophyta</taxon>
        <taxon>Magnoliopsida</taxon>
        <taxon>Liliopsida</taxon>
        <taxon>Zosteraceae</taxon>
        <taxon>Zostera</taxon>
    </lineage>
</organism>
<gene>
    <name evidence="4" type="ORF">ZOSMA_8G00110</name>
</gene>
<feature type="region of interest" description="Disordered" evidence="2">
    <location>
        <begin position="91"/>
        <end position="122"/>
    </location>
</feature>
<keyword evidence="1" id="KW-0175">Coiled coil</keyword>
<dbReference type="OMA" id="RMPEKWK"/>
<evidence type="ECO:0000256" key="2">
    <source>
        <dbReference type="SAM" id="MobiDB-lite"/>
    </source>
</evidence>
<dbReference type="AlphaFoldDB" id="A0A0K9NJC2"/>
<dbReference type="EMBL" id="LFYR01002110">
    <property type="protein sequence ID" value="KMZ56871.1"/>
    <property type="molecule type" value="Genomic_DNA"/>
</dbReference>
<feature type="region of interest" description="Disordered" evidence="2">
    <location>
        <begin position="745"/>
        <end position="768"/>
    </location>
</feature>
<dbReference type="FunFam" id="1.10.472.80:FF:000013">
    <property type="entry name" value="TBC1 domain family member 8B"/>
    <property type="match status" value="1"/>
</dbReference>
<feature type="region of interest" description="Disordered" evidence="2">
    <location>
        <begin position="784"/>
        <end position="824"/>
    </location>
</feature>
<reference evidence="5" key="1">
    <citation type="journal article" date="2016" name="Nature">
        <title>The genome of the seagrass Zostera marina reveals angiosperm adaptation to the sea.</title>
        <authorList>
            <person name="Olsen J.L."/>
            <person name="Rouze P."/>
            <person name="Verhelst B."/>
            <person name="Lin Y.-C."/>
            <person name="Bayer T."/>
            <person name="Collen J."/>
            <person name="Dattolo E."/>
            <person name="De Paoli E."/>
            <person name="Dittami S."/>
            <person name="Maumus F."/>
            <person name="Michel G."/>
            <person name="Kersting A."/>
            <person name="Lauritano C."/>
            <person name="Lohaus R."/>
            <person name="Toepel M."/>
            <person name="Tonon T."/>
            <person name="Vanneste K."/>
            <person name="Amirebrahimi M."/>
            <person name="Brakel J."/>
            <person name="Bostroem C."/>
            <person name="Chovatia M."/>
            <person name="Grimwood J."/>
            <person name="Jenkins J.W."/>
            <person name="Jueterbock A."/>
            <person name="Mraz A."/>
            <person name="Stam W.T."/>
            <person name="Tice H."/>
            <person name="Bornberg-Bauer E."/>
            <person name="Green P.J."/>
            <person name="Pearson G.A."/>
            <person name="Procaccini G."/>
            <person name="Duarte C.M."/>
            <person name="Schmutz J."/>
            <person name="Reusch T.B.H."/>
            <person name="Van de Peer Y."/>
        </authorList>
    </citation>
    <scope>NUCLEOTIDE SEQUENCE [LARGE SCALE GENOMIC DNA]</scope>
    <source>
        <strain evidence="5">cv. Finnish</strain>
    </source>
</reference>
<dbReference type="InterPro" id="IPR000195">
    <property type="entry name" value="Rab-GAP-TBC_dom"/>
</dbReference>
<feature type="compositionally biased region" description="Polar residues" evidence="2">
    <location>
        <begin position="811"/>
        <end position="824"/>
    </location>
</feature>
<dbReference type="GO" id="GO:0005096">
    <property type="term" value="F:GTPase activator activity"/>
    <property type="evidence" value="ECO:0000318"/>
    <property type="project" value="GO_Central"/>
</dbReference>
<dbReference type="OrthoDB" id="17687at2759"/>
<dbReference type="PANTHER" id="PTHR47219">
    <property type="entry name" value="RAB GTPASE-ACTIVATING PROTEIN 1-LIKE"/>
    <property type="match status" value="1"/>
</dbReference>
<dbReference type="InterPro" id="IPR050302">
    <property type="entry name" value="Rab_GAP_TBC_domain"/>
</dbReference>
<dbReference type="InterPro" id="IPR035969">
    <property type="entry name" value="Rab-GAP_TBC_sf"/>
</dbReference>
<comment type="caution">
    <text evidence="4">The sequence shown here is derived from an EMBL/GenBank/DDBJ whole genome shotgun (WGS) entry which is preliminary data.</text>
</comment>
<dbReference type="PANTHER" id="PTHR47219:SF20">
    <property type="entry name" value="TBC1 DOMAIN FAMILY MEMBER 2B"/>
    <property type="match status" value="1"/>
</dbReference>
<dbReference type="SUPFAM" id="SSF47923">
    <property type="entry name" value="Ypt/Rab-GAP domain of gyp1p"/>
    <property type="match status" value="2"/>
</dbReference>
<dbReference type="PROSITE" id="PS50086">
    <property type="entry name" value="TBC_RABGAP"/>
    <property type="match status" value="1"/>
</dbReference>
<feature type="coiled-coil region" evidence="1">
    <location>
        <begin position="646"/>
        <end position="673"/>
    </location>
</feature>
<feature type="domain" description="Rab-GAP TBC" evidence="3">
    <location>
        <begin position="243"/>
        <end position="453"/>
    </location>
</feature>
<dbReference type="Gene3D" id="1.10.472.80">
    <property type="entry name" value="Ypt/Rab-GAP domain of gyp1p, domain 3"/>
    <property type="match status" value="1"/>
</dbReference>